<keyword evidence="10" id="KW-1185">Reference proteome</keyword>
<evidence type="ECO:0000256" key="5">
    <source>
        <dbReference type="ARBA" id="ARBA00018569"/>
    </source>
</evidence>
<keyword evidence="9" id="KW-0456">Lyase</keyword>
<dbReference type="GO" id="GO:0008446">
    <property type="term" value="F:GDP-mannose 4,6-dehydratase activity"/>
    <property type="evidence" value="ECO:0007669"/>
    <property type="project" value="UniProtKB-EC"/>
</dbReference>
<dbReference type="PRINTS" id="PR01713">
    <property type="entry name" value="NUCEPIMERASE"/>
</dbReference>
<dbReference type="EC" id="5.1.3.2" evidence="4"/>
<reference evidence="9 10" key="1">
    <citation type="submission" date="2024-11" db="EMBL/GenBank/DDBJ databases">
        <authorList>
            <person name="Heng Y.C."/>
            <person name="Lim A.C.H."/>
            <person name="Lee J.K.Y."/>
            <person name="Kittelmann S."/>
        </authorList>
    </citation>
    <scope>NUCLEOTIDE SEQUENCE [LARGE SCALE GENOMIC DNA]</scope>
    <source>
        <strain evidence="9 10">WILCCON 0185</strain>
    </source>
</reference>
<dbReference type="Gene3D" id="3.40.50.720">
    <property type="entry name" value="NAD(P)-binding Rossmann-like Domain"/>
    <property type="match status" value="2"/>
</dbReference>
<evidence type="ECO:0000256" key="6">
    <source>
        <dbReference type="ARBA" id="ARBA00023027"/>
    </source>
</evidence>
<comment type="caution">
    <text evidence="9">The sequence shown here is derived from an EMBL/GenBank/DDBJ whole genome shotgun (WGS) entry which is preliminary data.</text>
</comment>
<evidence type="ECO:0000256" key="4">
    <source>
        <dbReference type="ARBA" id="ARBA00013189"/>
    </source>
</evidence>
<dbReference type="Gene3D" id="3.90.25.10">
    <property type="entry name" value="UDP-galactose 4-epimerase, domain 1"/>
    <property type="match status" value="1"/>
</dbReference>
<gene>
    <name evidence="9" type="ORF">ACJDUG_04390</name>
</gene>
<evidence type="ECO:0000313" key="9">
    <source>
        <dbReference type="EMBL" id="MFL0246217.1"/>
    </source>
</evidence>
<keyword evidence="6" id="KW-0520">NAD</keyword>
<comment type="cofactor">
    <cofactor evidence="2">
        <name>NAD(+)</name>
        <dbReference type="ChEBI" id="CHEBI:57540"/>
    </cofactor>
</comment>
<evidence type="ECO:0000256" key="3">
    <source>
        <dbReference type="ARBA" id="ARBA00007637"/>
    </source>
</evidence>
<keyword evidence="7" id="KW-0413">Isomerase</keyword>
<dbReference type="Proteomes" id="UP001623591">
    <property type="component" value="Unassembled WGS sequence"/>
</dbReference>
<evidence type="ECO:0000256" key="2">
    <source>
        <dbReference type="ARBA" id="ARBA00001911"/>
    </source>
</evidence>
<dbReference type="InterPro" id="IPR016040">
    <property type="entry name" value="NAD(P)-bd_dom"/>
</dbReference>
<dbReference type="RefSeq" id="WP_406768694.1">
    <property type="nucleotide sequence ID" value="NZ_JBJHZZ010000002.1"/>
</dbReference>
<feature type="domain" description="NAD(P)-binding" evidence="8">
    <location>
        <begin position="141"/>
        <end position="194"/>
    </location>
</feature>
<comment type="catalytic activity">
    <reaction evidence="1">
        <text>UDP-alpha-D-glucose = UDP-alpha-D-galactose</text>
        <dbReference type="Rhea" id="RHEA:22168"/>
        <dbReference type="ChEBI" id="CHEBI:58885"/>
        <dbReference type="ChEBI" id="CHEBI:66914"/>
        <dbReference type="EC" id="5.1.3.2"/>
    </reaction>
</comment>
<dbReference type="InterPro" id="IPR036291">
    <property type="entry name" value="NAD(P)-bd_dom_sf"/>
</dbReference>
<sequence length="215" mass="24694">MELLNNNYSVIVDDNFYNSKAETIDNIKKITNKELTFYKTDVSDEEAMETIFKSHKVDGIIHFTGLKAVGESVEKPIEYYYNNLVRTLVLTKLCKKYNVNKFVFSSYVMDLAKGHVAALNKLQLGVNIYNLGTGEGTSVLQLIKAFEEANSIKIPYEIAPRRQGDIASCYADVSKAERELGWKAKFDIIKMCRDAWRFEFNFCGSGRYGIYKYYK</sequence>
<evidence type="ECO:0000313" key="10">
    <source>
        <dbReference type="Proteomes" id="UP001623591"/>
    </source>
</evidence>
<evidence type="ECO:0000256" key="7">
    <source>
        <dbReference type="ARBA" id="ARBA00023235"/>
    </source>
</evidence>
<comment type="similarity">
    <text evidence="3">Belongs to the NAD(P)-dependent epimerase/dehydratase family.</text>
</comment>
<proteinExistence type="inferred from homology"/>
<feature type="domain" description="NAD(P)-binding" evidence="8">
    <location>
        <begin position="3"/>
        <end position="106"/>
    </location>
</feature>
<evidence type="ECO:0000256" key="1">
    <source>
        <dbReference type="ARBA" id="ARBA00000083"/>
    </source>
</evidence>
<evidence type="ECO:0000259" key="8">
    <source>
        <dbReference type="Pfam" id="PF16363"/>
    </source>
</evidence>
<dbReference type="Pfam" id="PF16363">
    <property type="entry name" value="GDP_Man_Dehyd"/>
    <property type="match status" value="2"/>
</dbReference>
<dbReference type="PANTHER" id="PTHR43725">
    <property type="entry name" value="UDP-GLUCOSE 4-EPIMERASE"/>
    <property type="match status" value="1"/>
</dbReference>
<organism evidence="9 10">
    <name type="scientific">Candidatus Clostridium stratigraminis</name>
    <dbReference type="NCBI Taxonomy" id="3381661"/>
    <lineage>
        <taxon>Bacteria</taxon>
        <taxon>Bacillati</taxon>
        <taxon>Bacillota</taxon>
        <taxon>Clostridia</taxon>
        <taxon>Eubacteriales</taxon>
        <taxon>Clostridiaceae</taxon>
        <taxon>Clostridium</taxon>
    </lineage>
</organism>
<protein>
    <recommendedName>
        <fullName evidence="5">UDP-glucose 4-epimerase</fullName>
        <ecNumber evidence="4">5.1.3.2</ecNumber>
    </recommendedName>
</protein>
<accession>A0ABW8T3B3</accession>
<name>A0ABW8T3B3_9CLOT</name>
<dbReference type="PANTHER" id="PTHR43725:SF47">
    <property type="entry name" value="UDP-GLUCOSE 4-EPIMERASE"/>
    <property type="match status" value="1"/>
</dbReference>
<dbReference type="EMBL" id="JBJHZZ010000002">
    <property type="protein sequence ID" value="MFL0246217.1"/>
    <property type="molecule type" value="Genomic_DNA"/>
</dbReference>
<dbReference type="SUPFAM" id="SSF51735">
    <property type="entry name" value="NAD(P)-binding Rossmann-fold domains"/>
    <property type="match status" value="1"/>
</dbReference>